<sequence length="2121" mass="235956">MSSLISTIANTFGGNSLLQDPVTEEQEHTSDRVAALSSALNADFGQHATQPSTGLAPITQPVEATNIGTDSDLFIKMFSRNTFLETVEFGTGDVNFSVKARVPVLGKLFAAGKPLAMIKGMWKYFRGNLKLTIQCNAPTGATGAFVAFWVPHHSIAHESKWNWAQVFNWPHVVFNIGNMNIATLRVPYAFHKTFMTTSSDDQFGKLFIMVLSAYAVPTGMPTGIRISVFGAFEDITFTNPIGGQGPTGEGVDKTKSGVTHSTKFKYTLPRTIVTESIGTANLANVVSTGVNISTALAGERIMYAKEVTGQKRPLRDLLEIARIPAMVQGTVRGDVEKNVSIFTWGSNKTPGQSIFTYSFTLVQLGNIGTMSNYFHGYSGTIVMEITIFGSVMHKGKLAIVVDQSEKSPTFTPNLDTMNRLQYMLMDIGLNSTIQVPIPFMHDSWMRKTTDETTIRVNLLVVNELTFSATAKNAVNGMIRFKAGDDFKFYFPKPTSFSTQLSWGSEMDLRDPFTDDTSVQEALESNHVQNEQEVAAATGLADAGNAGGLDDIVAEPTPLTVGVKRQPHSISPISYTDVFTFFGRSWLVNETKYPAETADQKITIPAPKVGHASLMNFFTFFAGELNLTVCNDSNNVIVVSHSYQDYTGDNTGAGAVVIPEKQISTFTVPFYSVDPVRGMEDENTFGIIHVNCGYLEGSFKIYASLRCPNFFIPKAFNRKVTYRAVAREPAKYIRTDKQLRRFSAAITTGVEASEEADFLFEEPDTILTKLEQESERLGYRRELLLLAGDVESNPGPVELVYKHRGLYKHYGVTDGQKVFHLNTEDILYSALTGKAKTMVEDLDASWVHTGKEAEAFGYEIPVEMQFSIDSNCEDFAARFVPHGFTQGQALKMFAGIIFTFSLATAVSDQDITGLFSQLTSIIVDTFTNHITGRILRFLLRCLLYAILFCHGPCLMTGGSVAGLLFMDYLDFVRDKQPGWVKGLIKSMIDGDMHSVCQHLVEGMQDETSGEETAMTMSELRNMVDQGPMEGVDGFNKFTTAAKNVDWWIDLLRKLVEKIKEIFKPDTSKQFANLVKQYQTHLANLFTSVSKAVADSKLPGATADLSFHERVKYLKTQVDHWNAGFVEFCPRHELAITMQSAARQLDNIILAPKKPGTVSRVEPVGVLLKGEPGQGKSFLTLALIKKVCQLKGWSPNEVFQHPVGSKHMDGYRQQPIHVIDDLGQNSSDEDFELLCQMISTVNFPVPMAKLEEKATWYTSKLVIATTNRDDFNTKTVNSSAALERRFGFQKVVCAKRQYQKSGKLDIVNFTDEAQKGCVWSDEHGYDLSVDQLALDVVEEINKREKIAAIWNSFMHDQEPLVDTLEGWSNRLLVVVNDAEDWLFEQLEPPTPHRRFVDKVKNAIQKFGDFMARNAHWFSFGSVLLGIIGLITWFGIHGKMFPNKKEEDSEQVYGGNPTVVAPKTTRFKKNQAAPVHDQGPTDELAHIRRGLVRLVADGVQVFGLSIGDDRILTFGHSERILFRASTVEVVYGDIRQVLENPEYTRLMVSGAETDLAIIKTNAPFRMTSMTKHFTNQLGSEPILIWNTKNGFYSQTVQNLQAIGAASTAEGTWSHAAVTYNVKTGSGTCGGALCVKVGGMYKILGIHIAGNGYIGRAIILPTNQGAFHRIPDLGLVPAHMPKKSKLEPSPLHGVVEVLKGPPPMSDNDPRCNQKPSLQIELKNVGDHFDPVDPNRFEVAVQNVRARLIEVVGVHTTSSIKEAIFDGSNAVDMTTSPGHKYTVKGLRKKDLIRKEDRWVNPLLEADVREMMEVAKALPPFTYFTTAYKDELRSLEKIAAGGVRVIEASNFDYTVCFRMIFGKQLDILCATPAEDTGFAVGINPFTDWTSLVRSLYYHNYDFDYKAFDGSLSRGLMMAAGHALAGTVEDETTFMNLYIATVRSYHHGPGFDYFLEGSNPSGTPFTTVLNCAANLIVVDYFMLTKTTPYLAVTYGDDLILSTEEPVEPEEFKTILKEEFGMNITPSNKESTTFECKKPMEVEFLKRTPRKFTSDTIVGALSVENMLQHIMWCRGLEEFRSQLESFTLELALHGPETYDEVRELFKTKGVVIPKYQDTFWRVERMVYQI</sequence>
<keyword evidence="5" id="KW-0696">RNA-directed RNA polymerase</keyword>
<feature type="domain" description="RdRp catalytic" evidence="31">
    <location>
        <begin position="1891"/>
        <end position="2003"/>
    </location>
</feature>
<keyword evidence="19" id="KW-0788">Thiol protease</keyword>
<dbReference type="GO" id="GO:0005524">
    <property type="term" value="F:ATP binding"/>
    <property type="evidence" value="ECO:0007669"/>
    <property type="project" value="UniProtKB-KW"/>
</dbReference>
<dbReference type="InterPro" id="IPR043502">
    <property type="entry name" value="DNA/RNA_pol_sf"/>
</dbReference>
<evidence type="ECO:0000256" key="28">
    <source>
        <dbReference type="ARBA" id="ARBA00023296"/>
    </source>
</evidence>
<dbReference type="PROSITE" id="PS50507">
    <property type="entry name" value="RDRP_SSRNA_POS"/>
    <property type="match status" value="1"/>
</dbReference>
<protein>
    <recommendedName>
        <fullName evidence="3">Genome polyprotein</fullName>
    </recommendedName>
</protein>
<dbReference type="InterPro" id="IPR007094">
    <property type="entry name" value="RNA-dir_pol_PSvirus"/>
</dbReference>
<keyword evidence="30" id="KW-0812">Transmembrane</keyword>
<evidence type="ECO:0000256" key="4">
    <source>
        <dbReference type="ARBA" id="ARBA00022448"/>
    </source>
</evidence>
<dbReference type="GO" id="GO:0004197">
    <property type="term" value="F:cysteine-type endopeptidase activity"/>
    <property type="evidence" value="ECO:0007669"/>
    <property type="project" value="InterPro"/>
</dbReference>
<evidence type="ECO:0000256" key="8">
    <source>
        <dbReference type="ARBA" id="ARBA00022553"/>
    </source>
</evidence>
<keyword evidence="13" id="KW-0548">Nucleotidyltransferase</keyword>
<keyword evidence="12" id="KW-0808">Transferase</keyword>
<keyword evidence="20" id="KW-0067">ATP-binding</keyword>
<evidence type="ECO:0000256" key="24">
    <source>
        <dbReference type="ARBA" id="ARBA00023039"/>
    </source>
</evidence>
<dbReference type="EMBL" id="OQ363786">
    <property type="protein sequence ID" value="WFG77381.1"/>
    <property type="molecule type" value="Genomic_RNA"/>
</dbReference>
<dbReference type="PROSITE" id="PS51218">
    <property type="entry name" value="SF3_HELICASE_2"/>
    <property type="match status" value="1"/>
</dbReference>
<evidence type="ECO:0000259" key="31">
    <source>
        <dbReference type="PROSITE" id="PS50507"/>
    </source>
</evidence>
<evidence type="ECO:0000256" key="17">
    <source>
        <dbReference type="ARBA" id="ARBA00022804"/>
    </source>
</evidence>
<evidence type="ECO:0000256" key="2">
    <source>
        <dbReference type="ARBA" id="ARBA00004328"/>
    </source>
</evidence>
<evidence type="ECO:0000256" key="6">
    <source>
        <dbReference type="ARBA" id="ARBA00022488"/>
    </source>
</evidence>
<keyword evidence="17" id="KW-1161">Viral attachment to host cell</keyword>
<dbReference type="GO" id="GO:0005198">
    <property type="term" value="F:structural molecule activity"/>
    <property type="evidence" value="ECO:0007669"/>
    <property type="project" value="InterPro"/>
</dbReference>
<evidence type="ECO:0000313" key="34">
    <source>
        <dbReference type="EMBL" id="WFG77381.1"/>
    </source>
</evidence>
<evidence type="ECO:0000256" key="1">
    <source>
        <dbReference type="ARBA" id="ARBA00004295"/>
    </source>
</evidence>
<dbReference type="SUPFAM" id="SSF88633">
    <property type="entry name" value="Positive stranded ssRNA viruses"/>
    <property type="match status" value="2"/>
</dbReference>
<evidence type="ECO:0000256" key="15">
    <source>
        <dbReference type="ARBA" id="ARBA00022741"/>
    </source>
</evidence>
<evidence type="ECO:0000256" key="12">
    <source>
        <dbReference type="ARBA" id="ARBA00022679"/>
    </source>
</evidence>
<keyword evidence="11" id="KW-0645">Protease</keyword>
<dbReference type="Gene3D" id="3.30.70.270">
    <property type="match status" value="1"/>
</dbReference>
<evidence type="ECO:0000256" key="10">
    <source>
        <dbReference type="ARBA" id="ARBA00022581"/>
    </source>
</evidence>
<keyword evidence="8" id="KW-0597">Phosphoprotein</keyword>
<dbReference type="GO" id="GO:0039618">
    <property type="term" value="C:T=pseudo3 icosahedral viral capsid"/>
    <property type="evidence" value="ECO:0007669"/>
    <property type="project" value="UniProtKB-KW"/>
</dbReference>
<dbReference type="Pfam" id="PF00680">
    <property type="entry name" value="RdRP_1"/>
    <property type="match status" value="1"/>
</dbReference>
<dbReference type="InterPro" id="IPR027417">
    <property type="entry name" value="P-loop_NTPase"/>
</dbReference>
<dbReference type="Pfam" id="PF00548">
    <property type="entry name" value="Peptidase_C3"/>
    <property type="match status" value="1"/>
</dbReference>
<evidence type="ECO:0000256" key="20">
    <source>
        <dbReference type="ARBA" id="ARBA00022840"/>
    </source>
</evidence>
<keyword evidence="24" id="KW-1182">Viral ion channel</keyword>
<keyword evidence="9" id="KW-0167">Capsid protein</keyword>
<dbReference type="GO" id="GO:0006351">
    <property type="term" value="P:DNA-templated transcription"/>
    <property type="evidence" value="ECO:0007669"/>
    <property type="project" value="InterPro"/>
</dbReference>
<dbReference type="PRINTS" id="PR00918">
    <property type="entry name" value="CALICVIRUSNS"/>
</dbReference>
<name>A0AAT9TZX4_9PICO</name>
<dbReference type="Pfam" id="PF00073">
    <property type="entry name" value="Rhv"/>
    <property type="match status" value="1"/>
</dbReference>
<evidence type="ECO:0000256" key="16">
    <source>
        <dbReference type="ARBA" id="ARBA00022801"/>
    </source>
</evidence>
<organism evidence="34">
    <name type="scientific">Rhinolophus bat shanbavirus</name>
    <dbReference type="NCBI Taxonomy" id="3039006"/>
    <lineage>
        <taxon>Viruses</taxon>
        <taxon>Riboviria</taxon>
        <taxon>Orthornavirae</taxon>
        <taxon>Pisuviricota</taxon>
        <taxon>Pisoniviricetes</taxon>
        <taxon>Picornavirales</taxon>
        <taxon>Picornaviridae</taxon>
        <taxon>Paavivirinae</taxon>
        <taxon>Shanbavirus</taxon>
    </lineage>
</organism>
<evidence type="ECO:0000256" key="5">
    <source>
        <dbReference type="ARBA" id="ARBA00022484"/>
    </source>
</evidence>
<dbReference type="GO" id="GO:0039694">
    <property type="term" value="P:viral RNA genome replication"/>
    <property type="evidence" value="ECO:0007669"/>
    <property type="project" value="InterPro"/>
</dbReference>
<dbReference type="GO" id="GO:0003723">
    <property type="term" value="F:RNA binding"/>
    <property type="evidence" value="ECO:0007669"/>
    <property type="project" value="InterPro"/>
</dbReference>
<feature type="transmembrane region" description="Helical" evidence="30">
    <location>
        <begin position="941"/>
        <end position="965"/>
    </location>
</feature>
<dbReference type="InterPro" id="IPR029053">
    <property type="entry name" value="Viral_coat"/>
</dbReference>
<keyword evidence="10" id="KW-0945">Host-virus interaction</keyword>
<dbReference type="GO" id="GO:0034220">
    <property type="term" value="P:monoatomic ion transmembrane transport"/>
    <property type="evidence" value="ECO:0007669"/>
    <property type="project" value="UniProtKB-KW"/>
</dbReference>
<dbReference type="CDD" id="cd00205">
    <property type="entry name" value="rhv_like"/>
    <property type="match status" value="2"/>
</dbReference>
<evidence type="ECO:0000256" key="14">
    <source>
        <dbReference type="ARBA" id="ARBA00022706"/>
    </source>
</evidence>
<evidence type="ECO:0000256" key="25">
    <source>
        <dbReference type="ARBA" id="ARBA00023065"/>
    </source>
</evidence>
<keyword evidence="25" id="KW-0406">Ion transport</keyword>
<evidence type="ECO:0000256" key="18">
    <source>
        <dbReference type="ARBA" id="ARBA00022806"/>
    </source>
</evidence>
<dbReference type="Pfam" id="PF00910">
    <property type="entry name" value="RNA_helicase"/>
    <property type="match status" value="1"/>
</dbReference>
<keyword evidence="15" id="KW-0547">Nucleotide-binding</keyword>
<keyword evidence="28" id="KW-1160">Virus entry into host cell</keyword>
<dbReference type="InterPro" id="IPR033703">
    <property type="entry name" value="Rhv-like"/>
</dbReference>
<evidence type="ECO:0000256" key="23">
    <source>
        <dbReference type="ARBA" id="ARBA00022953"/>
    </source>
</evidence>
<feature type="domain" description="Peptidase C3" evidence="33">
    <location>
        <begin position="1470"/>
        <end position="1663"/>
    </location>
</feature>
<dbReference type="SUPFAM" id="SSF56672">
    <property type="entry name" value="DNA/RNA polymerases"/>
    <property type="match status" value="1"/>
</dbReference>
<keyword evidence="14" id="KW-1143">T=pseudo3 icosahedral capsid protein</keyword>
<evidence type="ECO:0000259" key="33">
    <source>
        <dbReference type="PROSITE" id="PS51874"/>
    </source>
</evidence>
<dbReference type="PROSITE" id="PS51874">
    <property type="entry name" value="PCV_3C_PRO"/>
    <property type="match status" value="1"/>
</dbReference>
<keyword evidence="22" id="KW-1043">Host membrane</keyword>
<evidence type="ECO:0000256" key="9">
    <source>
        <dbReference type="ARBA" id="ARBA00022561"/>
    </source>
</evidence>
<dbReference type="Gene3D" id="1.20.960.20">
    <property type="match status" value="1"/>
</dbReference>
<dbReference type="GO" id="GO:0006508">
    <property type="term" value="P:proteolysis"/>
    <property type="evidence" value="ECO:0007669"/>
    <property type="project" value="UniProtKB-KW"/>
</dbReference>
<dbReference type="Gene3D" id="2.60.120.20">
    <property type="match status" value="2"/>
</dbReference>
<evidence type="ECO:0000256" key="13">
    <source>
        <dbReference type="ARBA" id="ARBA00022695"/>
    </source>
</evidence>
<dbReference type="InterPro" id="IPR001676">
    <property type="entry name" value="Picornavirus_capsid"/>
</dbReference>
<dbReference type="GO" id="GO:0019062">
    <property type="term" value="P:virion attachment to host cell"/>
    <property type="evidence" value="ECO:0007669"/>
    <property type="project" value="UniProtKB-KW"/>
</dbReference>
<keyword evidence="18" id="KW-0347">Helicase</keyword>
<evidence type="ECO:0000256" key="29">
    <source>
        <dbReference type="ARBA" id="ARBA00023303"/>
    </source>
</evidence>
<keyword evidence="23" id="KW-0693">Viral RNA replication</keyword>
<evidence type="ECO:0000259" key="32">
    <source>
        <dbReference type="PROSITE" id="PS51218"/>
    </source>
</evidence>
<dbReference type="InterPro" id="IPR000199">
    <property type="entry name" value="Peptidase_C3A/C3B_picornavir"/>
</dbReference>
<evidence type="ECO:0000256" key="11">
    <source>
        <dbReference type="ARBA" id="ARBA00022670"/>
    </source>
</evidence>
<evidence type="ECO:0000256" key="19">
    <source>
        <dbReference type="ARBA" id="ARBA00022807"/>
    </source>
</evidence>
<dbReference type="InterPro" id="IPR043504">
    <property type="entry name" value="Peptidase_S1_PA_chymotrypsin"/>
</dbReference>
<evidence type="ECO:0000256" key="21">
    <source>
        <dbReference type="ARBA" id="ARBA00022844"/>
    </source>
</evidence>
<evidence type="ECO:0000256" key="3">
    <source>
        <dbReference type="ARBA" id="ARBA00020107"/>
    </source>
</evidence>
<dbReference type="GO" id="GO:0044162">
    <property type="term" value="C:host cell cytoplasmic vesicle membrane"/>
    <property type="evidence" value="ECO:0007669"/>
    <property type="project" value="UniProtKB-SubCell"/>
</dbReference>
<dbReference type="SUPFAM" id="SSF50494">
    <property type="entry name" value="Trypsin-like serine proteases"/>
    <property type="match status" value="1"/>
</dbReference>
<keyword evidence="27" id="KW-1035">Host cytoplasm</keyword>
<dbReference type="GO" id="GO:0015267">
    <property type="term" value="F:channel activity"/>
    <property type="evidence" value="ECO:0007669"/>
    <property type="project" value="UniProtKB-KW"/>
</dbReference>
<dbReference type="InterPro" id="IPR043128">
    <property type="entry name" value="Rev_trsase/Diguanyl_cyclase"/>
</dbReference>
<dbReference type="Pfam" id="PF00915">
    <property type="entry name" value="Calici_coat"/>
    <property type="match status" value="1"/>
</dbReference>
<dbReference type="GO" id="GO:0003724">
    <property type="term" value="F:RNA helicase activity"/>
    <property type="evidence" value="ECO:0007669"/>
    <property type="project" value="InterPro"/>
</dbReference>
<feature type="transmembrane region" description="Helical" evidence="30">
    <location>
        <begin position="1412"/>
        <end position="1433"/>
    </location>
</feature>
<keyword evidence="16" id="KW-0378">Hydrolase</keyword>
<keyword evidence="26 30" id="KW-0472">Membrane</keyword>
<dbReference type="InterPro" id="IPR001205">
    <property type="entry name" value="RNA-dir_pol_C"/>
</dbReference>
<dbReference type="Gene3D" id="2.40.10.10">
    <property type="entry name" value="Trypsin-like serine proteases"/>
    <property type="match status" value="1"/>
</dbReference>
<dbReference type="GO" id="GO:0003968">
    <property type="term" value="F:RNA-directed RNA polymerase activity"/>
    <property type="evidence" value="ECO:0007669"/>
    <property type="project" value="UniProtKB-KW"/>
</dbReference>
<dbReference type="InterPro" id="IPR004004">
    <property type="entry name" value="Helic/Pol/Pept_Calicivir-typ"/>
</dbReference>
<proteinExistence type="predicted"/>
<dbReference type="GO" id="GO:0046718">
    <property type="term" value="P:symbiont entry into host cell"/>
    <property type="evidence" value="ECO:0007669"/>
    <property type="project" value="UniProtKB-KW"/>
</dbReference>
<dbReference type="SUPFAM" id="SSF52540">
    <property type="entry name" value="P-loop containing nucleoside triphosphate hydrolases"/>
    <property type="match status" value="1"/>
</dbReference>
<dbReference type="InterPro" id="IPR009003">
    <property type="entry name" value="Peptidase_S1_PA"/>
</dbReference>
<evidence type="ECO:0000256" key="30">
    <source>
        <dbReference type="SAM" id="Phobius"/>
    </source>
</evidence>
<keyword evidence="4" id="KW-0813">Transport</keyword>
<dbReference type="InterPro" id="IPR044067">
    <property type="entry name" value="PCV_3C_PRO"/>
</dbReference>
<evidence type="ECO:0000256" key="26">
    <source>
        <dbReference type="ARBA" id="ARBA00023136"/>
    </source>
</evidence>
<keyword evidence="7" id="KW-0191">Covalent protein-RNA linkage</keyword>
<dbReference type="InterPro" id="IPR014759">
    <property type="entry name" value="Helicase_SF3_ssRNA_vir"/>
</dbReference>
<keyword evidence="21" id="KW-0946">Virion</keyword>
<comment type="subcellular location">
    <subcellularLocation>
        <location evidence="1">Host cytoplasmic vesicle membrane</location>
        <topology evidence="1">Peripheral membrane protein</topology>
        <orientation evidence="1">Cytoplasmic side</orientation>
    </subcellularLocation>
    <subcellularLocation>
        <location evidence="2">Virion</location>
    </subcellularLocation>
</comment>
<dbReference type="InterPro" id="IPR004005">
    <property type="entry name" value="Calicivirus_coat"/>
</dbReference>
<keyword evidence="6" id="KW-1036">Host cytoplasmic vesicle</keyword>
<evidence type="ECO:0000256" key="7">
    <source>
        <dbReference type="ARBA" id="ARBA00022520"/>
    </source>
</evidence>
<keyword evidence="30" id="KW-1133">Transmembrane helix</keyword>
<feature type="domain" description="SF3 helicase" evidence="32">
    <location>
        <begin position="1140"/>
        <end position="1303"/>
    </location>
</feature>
<evidence type="ECO:0000256" key="27">
    <source>
        <dbReference type="ARBA" id="ARBA00023200"/>
    </source>
</evidence>
<accession>A0AAT9TZX4</accession>
<evidence type="ECO:0000256" key="22">
    <source>
        <dbReference type="ARBA" id="ARBA00022870"/>
    </source>
</evidence>
<keyword evidence="29" id="KW-0407">Ion channel</keyword>
<dbReference type="InterPro" id="IPR000605">
    <property type="entry name" value="Helicase_SF3_ssDNA/RNA_vir"/>
</dbReference>
<reference evidence="34" key="1">
    <citation type="journal article" date="2023" name="Nat. Commun.">
        <title>Virus diversity, wildlife-domestic animal circulation and potential zoonotic viruses of small mammals, pangolins and zoo animals.</title>
        <authorList>
            <person name="Cui X."/>
            <person name="Fan K."/>
            <person name="Liang X."/>
            <person name="Gong W."/>
            <person name="Chen W."/>
            <person name="He B."/>
            <person name="Chen X."/>
            <person name="Wang H."/>
            <person name="Wang X."/>
            <person name="Zhang P."/>
            <person name="Lu X."/>
            <person name="Chen R."/>
            <person name="Lin K."/>
            <person name="Liu J."/>
            <person name="Zhai J."/>
            <person name="Liu D.X."/>
            <person name="Shan F."/>
            <person name="Li Y."/>
            <person name="Chen R.A."/>
            <person name="Meng H."/>
            <person name="Li X."/>
            <person name="Mi S."/>
            <person name="Jiang J."/>
            <person name="Zhou N."/>
            <person name="Chen Z."/>
            <person name="Zou J.-J."/>
            <person name="Ge D."/>
            <person name="Yang Q."/>
            <person name="He K."/>
            <person name="Chen T."/>
            <person name="Wu Y.-J."/>
            <person name="Lu H."/>
            <person name="Irwin D.M."/>
            <person name="Shen X."/>
            <person name="Hu Y."/>
            <person name="Lu X."/>
            <person name="Ding C."/>
            <person name="Guan Y."/>
            <person name="Tu C."/>
            <person name="Shen Y."/>
        </authorList>
    </citation>
    <scope>NUCLEOTIDE SEQUENCE</scope>
    <source>
        <strain evidence="34">GD/L32.18/2021</strain>
    </source>
</reference>